<proteinExistence type="predicted"/>
<feature type="compositionally biased region" description="Acidic residues" evidence="1">
    <location>
        <begin position="16"/>
        <end position="31"/>
    </location>
</feature>
<evidence type="ECO:0000313" key="2">
    <source>
        <dbReference type="EMBL" id="JAD94402.1"/>
    </source>
</evidence>
<feature type="region of interest" description="Disordered" evidence="1">
    <location>
        <begin position="64"/>
        <end position="101"/>
    </location>
</feature>
<feature type="region of interest" description="Disordered" evidence="1">
    <location>
        <begin position="1"/>
        <end position="52"/>
    </location>
</feature>
<protein>
    <submittedName>
        <fullName evidence="2">Uncharacterized protein</fullName>
    </submittedName>
</protein>
<dbReference type="EMBL" id="GBRH01203493">
    <property type="protein sequence ID" value="JAD94402.1"/>
    <property type="molecule type" value="Transcribed_RNA"/>
</dbReference>
<name>A0A0A9EED5_ARUDO</name>
<reference evidence="2" key="2">
    <citation type="journal article" date="2015" name="Data Brief">
        <title>Shoot transcriptome of the giant reed, Arundo donax.</title>
        <authorList>
            <person name="Barrero R.A."/>
            <person name="Guerrero F.D."/>
            <person name="Moolhuijzen P."/>
            <person name="Goolsby J.A."/>
            <person name="Tidwell J."/>
            <person name="Bellgard S.E."/>
            <person name="Bellgard M.I."/>
        </authorList>
    </citation>
    <scope>NUCLEOTIDE SEQUENCE</scope>
    <source>
        <tissue evidence="2">Shoot tissue taken approximately 20 cm above the soil surface</tissue>
    </source>
</reference>
<dbReference type="AlphaFoldDB" id="A0A0A9EED5"/>
<feature type="compositionally biased region" description="Polar residues" evidence="1">
    <location>
        <begin position="34"/>
        <end position="52"/>
    </location>
</feature>
<evidence type="ECO:0000256" key="1">
    <source>
        <dbReference type="SAM" id="MobiDB-lite"/>
    </source>
</evidence>
<accession>A0A0A9EED5</accession>
<sequence length="112" mass="11996">MGISCRNPLSKLAEGNENEDEDDEDNNEVNQEDTGTSTSPVHKWTPSGSKLSVSLKGPCFSGSSKCHSGIPMNRASTKSDHGYSGYHSEHQSGGWSANDAPSQLKLCEAVRL</sequence>
<reference evidence="2" key="1">
    <citation type="submission" date="2014-09" db="EMBL/GenBank/DDBJ databases">
        <authorList>
            <person name="Magalhaes I.L.F."/>
            <person name="Oliveira U."/>
            <person name="Santos F.R."/>
            <person name="Vidigal T.H.D.A."/>
            <person name="Brescovit A.D."/>
            <person name="Santos A.J."/>
        </authorList>
    </citation>
    <scope>NUCLEOTIDE SEQUENCE</scope>
    <source>
        <tissue evidence="2">Shoot tissue taken approximately 20 cm above the soil surface</tissue>
    </source>
</reference>
<feature type="compositionally biased region" description="Polar residues" evidence="1">
    <location>
        <begin position="91"/>
        <end position="101"/>
    </location>
</feature>
<organism evidence="2">
    <name type="scientific">Arundo donax</name>
    <name type="common">Giant reed</name>
    <name type="synonym">Donax arundinaceus</name>
    <dbReference type="NCBI Taxonomy" id="35708"/>
    <lineage>
        <taxon>Eukaryota</taxon>
        <taxon>Viridiplantae</taxon>
        <taxon>Streptophyta</taxon>
        <taxon>Embryophyta</taxon>
        <taxon>Tracheophyta</taxon>
        <taxon>Spermatophyta</taxon>
        <taxon>Magnoliopsida</taxon>
        <taxon>Liliopsida</taxon>
        <taxon>Poales</taxon>
        <taxon>Poaceae</taxon>
        <taxon>PACMAD clade</taxon>
        <taxon>Arundinoideae</taxon>
        <taxon>Arundineae</taxon>
        <taxon>Arundo</taxon>
    </lineage>
</organism>